<dbReference type="Proteomes" id="UP000323225">
    <property type="component" value="Unassembled WGS sequence"/>
</dbReference>
<evidence type="ECO:0000313" key="2">
    <source>
        <dbReference type="Proteomes" id="UP000323225"/>
    </source>
</evidence>
<protein>
    <submittedName>
        <fullName evidence="1">Uncharacterized protein</fullName>
    </submittedName>
</protein>
<dbReference type="AlphaFoldDB" id="A0A5Q6PJB9"/>
<reference evidence="1 2" key="1">
    <citation type="submission" date="2019-09" db="EMBL/GenBank/DDBJ databases">
        <authorList>
            <person name="Kritzky A."/>
            <person name="Schelkanova E.Y."/>
            <person name="Alkhova Z.V."/>
            <person name="Smirnova N.I."/>
        </authorList>
    </citation>
    <scope>NUCLEOTIDE SEQUENCE [LARGE SCALE GENOMIC DNA]</scope>
    <source>
        <strain evidence="1 2">M1526</strain>
    </source>
</reference>
<organism evidence="1 2">
    <name type="scientific">Vibrio cholerae</name>
    <dbReference type="NCBI Taxonomy" id="666"/>
    <lineage>
        <taxon>Bacteria</taxon>
        <taxon>Pseudomonadati</taxon>
        <taxon>Pseudomonadota</taxon>
        <taxon>Gammaproteobacteria</taxon>
        <taxon>Vibrionales</taxon>
        <taxon>Vibrionaceae</taxon>
        <taxon>Vibrio</taxon>
    </lineage>
</organism>
<sequence length="95" mass="11088">MAVTKHESIKYTLSFQEALEQVMGGKGWAQGEHFDDGVIMMEMGNMFIDGRDYLHVHDFKAERGNQKSDFWITKNLMMQKFRIVRTQADAERKIS</sequence>
<dbReference type="EMBL" id="VUAA01000010">
    <property type="protein sequence ID" value="KAA1254749.1"/>
    <property type="molecule type" value="Genomic_DNA"/>
</dbReference>
<gene>
    <name evidence="1" type="ORF">F0M16_10810</name>
</gene>
<comment type="caution">
    <text evidence="1">The sequence shown here is derived from an EMBL/GenBank/DDBJ whole genome shotgun (WGS) entry which is preliminary data.</text>
</comment>
<proteinExistence type="predicted"/>
<accession>A0A5Q6PJB9</accession>
<name>A0A5Q6PJB9_VIBCL</name>
<evidence type="ECO:0000313" key="1">
    <source>
        <dbReference type="EMBL" id="KAA1254749.1"/>
    </source>
</evidence>